<keyword evidence="2" id="KW-1185">Reference proteome</keyword>
<accession>A0A8J5M582</accession>
<proteinExistence type="predicted"/>
<evidence type="ECO:0000313" key="2">
    <source>
        <dbReference type="Proteomes" id="UP000709295"/>
    </source>
</evidence>
<evidence type="ECO:0000313" key="1">
    <source>
        <dbReference type="EMBL" id="KAG6956276.1"/>
    </source>
</evidence>
<comment type="caution">
    <text evidence="1">The sequence shown here is derived from an EMBL/GenBank/DDBJ whole genome shotgun (WGS) entry which is preliminary data.</text>
</comment>
<name>A0A8J5M582_9STRA</name>
<dbReference type="Proteomes" id="UP000709295">
    <property type="component" value="Unassembled WGS sequence"/>
</dbReference>
<gene>
    <name evidence="1" type="ORF">JG688_00011498</name>
</gene>
<organism evidence="1 2">
    <name type="scientific">Phytophthora aleatoria</name>
    <dbReference type="NCBI Taxonomy" id="2496075"/>
    <lineage>
        <taxon>Eukaryota</taxon>
        <taxon>Sar</taxon>
        <taxon>Stramenopiles</taxon>
        <taxon>Oomycota</taxon>
        <taxon>Peronosporomycetes</taxon>
        <taxon>Peronosporales</taxon>
        <taxon>Peronosporaceae</taxon>
        <taxon>Phytophthora</taxon>
    </lineage>
</organism>
<dbReference type="EMBL" id="JAENGY010000811">
    <property type="protein sequence ID" value="KAG6956276.1"/>
    <property type="molecule type" value="Genomic_DNA"/>
</dbReference>
<dbReference type="AlphaFoldDB" id="A0A8J5M582"/>
<sequence>MQAAMPAFIRRTRMSLQQFTEIIRCQTPDEYRPNKVLLPDVMRPFCYEYE</sequence>
<protein>
    <submittedName>
        <fullName evidence="1">Uncharacterized protein</fullName>
    </submittedName>
</protein>
<reference evidence="1" key="1">
    <citation type="submission" date="2021-01" db="EMBL/GenBank/DDBJ databases">
        <title>Phytophthora aleatoria, a newly-described species from Pinus radiata is distinct from Phytophthora cactorum isolates based on comparative genomics.</title>
        <authorList>
            <person name="Mcdougal R."/>
            <person name="Panda P."/>
            <person name="Williams N."/>
            <person name="Studholme D.J."/>
        </authorList>
    </citation>
    <scope>NUCLEOTIDE SEQUENCE</scope>
    <source>
        <strain evidence="1">NZFS 4037</strain>
    </source>
</reference>